<dbReference type="Proteomes" id="UP000799776">
    <property type="component" value="Unassembled WGS sequence"/>
</dbReference>
<proteinExistence type="predicted"/>
<name>A0A9P4HZG1_9PEZI</name>
<dbReference type="OrthoDB" id="3902208at2759"/>
<dbReference type="AlphaFoldDB" id="A0A9P4HZG1"/>
<feature type="compositionally biased region" description="Low complexity" evidence="1">
    <location>
        <begin position="1"/>
        <end position="14"/>
    </location>
</feature>
<accession>A0A9P4HZG1</accession>
<evidence type="ECO:0000313" key="2">
    <source>
        <dbReference type="EMBL" id="KAF2090278.1"/>
    </source>
</evidence>
<keyword evidence="3" id="KW-1185">Reference proteome</keyword>
<comment type="caution">
    <text evidence="2">The sequence shown here is derived from an EMBL/GenBank/DDBJ whole genome shotgun (WGS) entry which is preliminary data.</text>
</comment>
<reference evidence="2" key="1">
    <citation type="journal article" date="2020" name="Stud. Mycol.">
        <title>101 Dothideomycetes genomes: a test case for predicting lifestyles and emergence of pathogens.</title>
        <authorList>
            <person name="Haridas S."/>
            <person name="Albert R."/>
            <person name="Binder M."/>
            <person name="Bloem J."/>
            <person name="Labutti K."/>
            <person name="Salamov A."/>
            <person name="Andreopoulos B."/>
            <person name="Baker S."/>
            <person name="Barry K."/>
            <person name="Bills G."/>
            <person name="Bluhm B."/>
            <person name="Cannon C."/>
            <person name="Castanera R."/>
            <person name="Culley D."/>
            <person name="Daum C."/>
            <person name="Ezra D."/>
            <person name="Gonzalez J."/>
            <person name="Henrissat B."/>
            <person name="Kuo A."/>
            <person name="Liang C."/>
            <person name="Lipzen A."/>
            <person name="Lutzoni F."/>
            <person name="Magnuson J."/>
            <person name="Mondo S."/>
            <person name="Nolan M."/>
            <person name="Ohm R."/>
            <person name="Pangilinan J."/>
            <person name="Park H.-J."/>
            <person name="Ramirez L."/>
            <person name="Alfaro M."/>
            <person name="Sun H."/>
            <person name="Tritt A."/>
            <person name="Yoshinaga Y."/>
            <person name="Zwiers L.-H."/>
            <person name="Turgeon B."/>
            <person name="Goodwin S."/>
            <person name="Spatafora J."/>
            <person name="Crous P."/>
            <person name="Grigoriev I."/>
        </authorList>
    </citation>
    <scope>NUCLEOTIDE SEQUENCE</scope>
    <source>
        <strain evidence="2">CBS 121410</strain>
    </source>
</reference>
<gene>
    <name evidence="2" type="ORF">K490DRAFT_63154</name>
</gene>
<sequence length="115" mass="11849">MPAEQQQQDHIQVPQDKEEKDPNAPSGILHKGLDPVGKGLGKGLSPVGALVGGITKPVTGIVGGITRPVLAPATGEADERSEVVGGNKKAEDFGDQSHRQPFGGKEQSGQNPLGL</sequence>
<evidence type="ECO:0000256" key="1">
    <source>
        <dbReference type="SAM" id="MobiDB-lite"/>
    </source>
</evidence>
<feature type="region of interest" description="Disordered" evidence="1">
    <location>
        <begin position="1"/>
        <end position="34"/>
    </location>
</feature>
<evidence type="ECO:0000313" key="3">
    <source>
        <dbReference type="Proteomes" id="UP000799776"/>
    </source>
</evidence>
<protein>
    <submittedName>
        <fullName evidence="2">Uncharacterized protein</fullName>
    </submittedName>
</protein>
<feature type="compositionally biased region" description="Basic and acidic residues" evidence="1">
    <location>
        <begin position="77"/>
        <end position="98"/>
    </location>
</feature>
<dbReference type="EMBL" id="ML978713">
    <property type="protein sequence ID" value="KAF2090278.1"/>
    <property type="molecule type" value="Genomic_DNA"/>
</dbReference>
<feature type="region of interest" description="Disordered" evidence="1">
    <location>
        <begin position="70"/>
        <end position="115"/>
    </location>
</feature>
<organism evidence="2 3">
    <name type="scientific">Saccharata proteae CBS 121410</name>
    <dbReference type="NCBI Taxonomy" id="1314787"/>
    <lineage>
        <taxon>Eukaryota</taxon>
        <taxon>Fungi</taxon>
        <taxon>Dikarya</taxon>
        <taxon>Ascomycota</taxon>
        <taxon>Pezizomycotina</taxon>
        <taxon>Dothideomycetes</taxon>
        <taxon>Dothideomycetes incertae sedis</taxon>
        <taxon>Botryosphaeriales</taxon>
        <taxon>Saccharataceae</taxon>
        <taxon>Saccharata</taxon>
    </lineage>
</organism>